<evidence type="ECO:0000313" key="2">
    <source>
        <dbReference type="EMBL" id="RYU96616.1"/>
    </source>
</evidence>
<dbReference type="OrthoDB" id="794469at2"/>
<dbReference type="InterPro" id="IPR016047">
    <property type="entry name" value="M23ase_b-sheet_dom"/>
</dbReference>
<accession>A0A4Q5M2N3</accession>
<name>A0A4Q5M2N3_9BACT</name>
<organism evidence="2 3">
    <name type="scientific">Emticicia agri</name>
    <dbReference type="NCBI Taxonomy" id="2492393"/>
    <lineage>
        <taxon>Bacteria</taxon>
        <taxon>Pseudomonadati</taxon>
        <taxon>Bacteroidota</taxon>
        <taxon>Cytophagia</taxon>
        <taxon>Cytophagales</taxon>
        <taxon>Leadbetterellaceae</taxon>
        <taxon>Emticicia</taxon>
    </lineage>
</organism>
<dbReference type="RefSeq" id="WP_130019951.1">
    <property type="nucleotide sequence ID" value="NZ_SEWF01000006.1"/>
</dbReference>
<evidence type="ECO:0000313" key="3">
    <source>
        <dbReference type="Proteomes" id="UP000293162"/>
    </source>
</evidence>
<dbReference type="InterPro" id="IPR050570">
    <property type="entry name" value="Cell_wall_metabolism_enzyme"/>
</dbReference>
<dbReference type="Gene3D" id="2.70.70.10">
    <property type="entry name" value="Glucose Permease (Domain IIA)"/>
    <property type="match status" value="1"/>
</dbReference>
<dbReference type="PANTHER" id="PTHR21666">
    <property type="entry name" value="PEPTIDASE-RELATED"/>
    <property type="match status" value="1"/>
</dbReference>
<protein>
    <submittedName>
        <fullName evidence="2">M23 family metallopeptidase</fullName>
    </submittedName>
</protein>
<dbReference type="GO" id="GO:0004222">
    <property type="term" value="F:metalloendopeptidase activity"/>
    <property type="evidence" value="ECO:0007669"/>
    <property type="project" value="TreeGrafter"/>
</dbReference>
<dbReference type="AlphaFoldDB" id="A0A4Q5M2N3"/>
<feature type="domain" description="M23ase beta-sheet core" evidence="1">
    <location>
        <begin position="137"/>
        <end position="222"/>
    </location>
</feature>
<dbReference type="PANTHER" id="PTHR21666:SF270">
    <property type="entry name" value="MUREIN HYDROLASE ACTIVATOR ENVC"/>
    <property type="match status" value="1"/>
</dbReference>
<sequence>MINILAFCLNLLIVQKDTSTITYEDYQSAINGFKPLLVDIREYKATPEEARSRFQQIMRLLKQANPTVSYDSSQVTLFFPLMGFDYRAVGGRNGNGFRAAGYDLFDQNAKGSHPAHDIFIKDKNQDCKDDRTGDYVSILSVSDGVVIGTENNWQPDSEYRGGNYIWVYDTVTGGLWYYAHQKEIYVKTGDVVKAGQKISIIGRTGYNAAMKRSDTHLHLTYLRIDEDGNPTPINTYGWLKNAATLLDPRIAADLKPLAYHRNIRPMKVKAKILPTLAFKAPIVKNESLPVEQKKKKRRSRA</sequence>
<dbReference type="Proteomes" id="UP000293162">
    <property type="component" value="Unassembled WGS sequence"/>
</dbReference>
<evidence type="ECO:0000259" key="1">
    <source>
        <dbReference type="Pfam" id="PF01551"/>
    </source>
</evidence>
<proteinExistence type="predicted"/>
<dbReference type="EMBL" id="SEWF01000006">
    <property type="protein sequence ID" value="RYU96616.1"/>
    <property type="molecule type" value="Genomic_DNA"/>
</dbReference>
<dbReference type="Pfam" id="PF01551">
    <property type="entry name" value="Peptidase_M23"/>
    <property type="match status" value="1"/>
</dbReference>
<keyword evidence="3" id="KW-1185">Reference proteome</keyword>
<dbReference type="CDD" id="cd12797">
    <property type="entry name" value="M23_peptidase"/>
    <property type="match status" value="1"/>
</dbReference>
<comment type="caution">
    <text evidence="2">The sequence shown here is derived from an EMBL/GenBank/DDBJ whole genome shotgun (WGS) entry which is preliminary data.</text>
</comment>
<gene>
    <name evidence="2" type="ORF">EWM59_05550</name>
</gene>
<dbReference type="InterPro" id="IPR011055">
    <property type="entry name" value="Dup_hybrid_motif"/>
</dbReference>
<reference evidence="2 3" key="1">
    <citation type="submission" date="2019-02" db="EMBL/GenBank/DDBJ databases">
        <title>Bacterial novel species Emticicia sp. 17J42-9 isolated from soil.</title>
        <authorList>
            <person name="Jung H.-Y."/>
        </authorList>
    </citation>
    <scope>NUCLEOTIDE SEQUENCE [LARGE SCALE GENOMIC DNA]</scope>
    <source>
        <strain evidence="2 3">17J42-9</strain>
    </source>
</reference>
<dbReference type="SUPFAM" id="SSF51261">
    <property type="entry name" value="Duplicated hybrid motif"/>
    <property type="match status" value="1"/>
</dbReference>